<keyword evidence="16" id="KW-1185">Reference proteome</keyword>
<evidence type="ECO:0000256" key="1">
    <source>
        <dbReference type="ARBA" id="ARBA00001066"/>
    </source>
</evidence>
<dbReference type="SUPFAM" id="SSF54680">
    <property type="entry name" value="Pyrimidine nucleoside phosphorylase C-terminal domain"/>
    <property type="match status" value="1"/>
</dbReference>
<dbReference type="PANTHER" id="PTHR10515:SF0">
    <property type="entry name" value="THYMIDINE PHOSPHORYLASE"/>
    <property type="match status" value="1"/>
</dbReference>
<dbReference type="Pfam" id="PF00591">
    <property type="entry name" value="Glycos_transf_3"/>
    <property type="match status" value="1"/>
</dbReference>
<keyword evidence="9" id="KW-0808">Transferase</keyword>
<comment type="similarity">
    <text evidence="4">Belongs to the thymidine/pyrimidine-nucleoside phosphorylase family.</text>
</comment>
<dbReference type="InterPro" id="IPR035902">
    <property type="entry name" value="Nuc_phospho_transferase"/>
</dbReference>
<comment type="catalytic activity">
    <reaction evidence="1">
        <text>2'-deoxyuridine + phosphate = 2-deoxy-alpha-D-ribose 1-phosphate + uracil</text>
        <dbReference type="Rhea" id="RHEA:22824"/>
        <dbReference type="ChEBI" id="CHEBI:16450"/>
        <dbReference type="ChEBI" id="CHEBI:17568"/>
        <dbReference type="ChEBI" id="CHEBI:43474"/>
        <dbReference type="ChEBI" id="CHEBI:57259"/>
        <dbReference type="EC" id="2.4.2.2"/>
    </reaction>
</comment>
<comment type="cofactor">
    <cofactor evidence="2">
        <name>K(+)</name>
        <dbReference type="ChEBI" id="CHEBI:29103"/>
    </cofactor>
</comment>
<dbReference type="GO" id="GO:0009032">
    <property type="term" value="F:thymidine phosphorylase activity"/>
    <property type="evidence" value="ECO:0007669"/>
    <property type="project" value="TreeGrafter"/>
</dbReference>
<keyword evidence="8" id="KW-0328">Glycosyltransferase</keyword>
<dbReference type="GO" id="GO:0006213">
    <property type="term" value="P:pyrimidine nucleoside metabolic process"/>
    <property type="evidence" value="ECO:0007669"/>
    <property type="project" value="InterPro"/>
</dbReference>
<dbReference type="InterPro" id="IPR013102">
    <property type="entry name" value="PYNP_C"/>
</dbReference>
<dbReference type="Gene3D" id="3.90.1170.30">
    <property type="entry name" value="Pyrimidine nucleoside phosphorylase-like, C-terminal domain"/>
    <property type="match status" value="1"/>
</dbReference>
<dbReference type="Gene3D" id="3.40.1030.10">
    <property type="entry name" value="Nucleoside phosphorylase/phosphoribosyltransferase catalytic domain"/>
    <property type="match status" value="1"/>
</dbReference>
<evidence type="ECO:0000256" key="13">
    <source>
        <dbReference type="ARBA" id="ARBA00048525"/>
    </source>
</evidence>
<comment type="subunit">
    <text evidence="5">Homodimer.</text>
</comment>
<dbReference type="Gene3D" id="1.20.970.10">
    <property type="entry name" value="Transferase, Pyrimidine Nucleoside Phosphorylase, Chain C"/>
    <property type="match status" value="1"/>
</dbReference>
<dbReference type="PANTHER" id="PTHR10515">
    <property type="entry name" value="THYMIDINE PHOSPHORYLASE"/>
    <property type="match status" value="1"/>
</dbReference>
<evidence type="ECO:0000256" key="9">
    <source>
        <dbReference type="ARBA" id="ARBA00022679"/>
    </source>
</evidence>
<dbReference type="InterPro" id="IPR018090">
    <property type="entry name" value="Pyrmidine_PPas_bac/euk"/>
</dbReference>
<keyword evidence="10" id="KW-0479">Metal-binding</keyword>
<evidence type="ECO:0000256" key="10">
    <source>
        <dbReference type="ARBA" id="ARBA00022723"/>
    </source>
</evidence>
<comment type="function">
    <text evidence="3">Catalyzes phosphorolysis of the pyrimidine nucleosides uridine, thymidine and 2'-deoxyuridine with the formation of the corresponding pyrimidine base and ribose-1-phosphate.</text>
</comment>
<evidence type="ECO:0000256" key="7">
    <source>
        <dbReference type="ARBA" id="ARBA00014680"/>
    </source>
</evidence>
<dbReference type="NCBIfam" id="NF004490">
    <property type="entry name" value="PRK05820.1"/>
    <property type="match status" value="1"/>
</dbReference>
<dbReference type="SMART" id="SM00941">
    <property type="entry name" value="PYNP_C"/>
    <property type="match status" value="1"/>
</dbReference>
<comment type="caution">
    <text evidence="15">The sequence shown here is derived from an EMBL/GenBank/DDBJ whole genome shotgun (WGS) entry which is preliminary data.</text>
</comment>
<dbReference type="Pfam" id="PF07831">
    <property type="entry name" value="PYNP_C"/>
    <property type="match status" value="1"/>
</dbReference>
<accession>A0A8J3EJ56</accession>
<dbReference type="FunFam" id="1.20.970.10:FF:000002">
    <property type="entry name" value="Pyrimidine-nucleoside phosphorylase"/>
    <property type="match status" value="1"/>
</dbReference>
<dbReference type="EC" id="2.4.2.2" evidence="6"/>
<dbReference type="InterPro" id="IPR036566">
    <property type="entry name" value="PYNP-like_C_sf"/>
</dbReference>
<name>A0A8J3EJ56_9BACI</name>
<reference evidence="15" key="2">
    <citation type="submission" date="2020-09" db="EMBL/GenBank/DDBJ databases">
        <authorList>
            <person name="Sun Q."/>
            <person name="Zhou Y."/>
        </authorList>
    </citation>
    <scope>NUCLEOTIDE SEQUENCE</scope>
    <source>
        <strain evidence="15">CGMCC 1.12360</strain>
    </source>
</reference>
<evidence type="ECO:0000256" key="11">
    <source>
        <dbReference type="ARBA" id="ARBA00022958"/>
    </source>
</evidence>
<dbReference type="FunFam" id="3.40.1030.10:FF:000003">
    <property type="entry name" value="Pyrimidine-nucleoside phosphorylase"/>
    <property type="match status" value="1"/>
</dbReference>
<proteinExistence type="inferred from homology"/>
<dbReference type="PROSITE" id="PS00647">
    <property type="entry name" value="THYMID_PHOSPHORYLASE"/>
    <property type="match status" value="1"/>
</dbReference>
<evidence type="ECO:0000256" key="5">
    <source>
        <dbReference type="ARBA" id="ARBA00011738"/>
    </source>
</evidence>
<evidence type="ECO:0000256" key="2">
    <source>
        <dbReference type="ARBA" id="ARBA00001958"/>
    </source>
</evidence>
<evidence type="ECO:0000259" key="14">
    <source>
        <dbReference type="SMART" id="SM00941"/>
    </source>
</evidence>
<evidence type="ECO:0000256" key="6">
    <source>
        <dbReference type="ARBA" id="ARBA00011889"/>
    </source>
</evidence>
<feature type="domain" description="Pyrimidine nucleoside phosphorylase C-terminal" evidence="14">
    <location>
        <begin position="345"/>
        <end position="418"/>
    </location>
</feature>
<dbReference type="Pfam" id="PF02885">
    <property type="entry name" value="Glycos_trans_3N"/>
    <property type="match status" value="1"/>
</dbReference>
<dbReference type="InterPro" id="IPR000053">
    <property type="entry name" value="Thymidine/pyrmidine_PPase"/>
</dbReference>
<dbReference type="InterPro" id="IPR036320">
    <property type="entry name" value="Glycosyl_Trfase_fam3_N_dom_sf"/>
</dbReference>
<comment type="catalytic activity">
    <reaction evidence="13">
        <text>thymidine + phosphate = 2-deoxy-alpha-D-ribose 1-phosphate + thymine</text>
        <dbReference type="Rhea" id="RHEA:16037"/>
        <dbReference type="ChEBI" id="CHEBI:17748"/>
        <dbReference type="ChEBI" id="CHEBI:17821"/>
        <dbReference type="ChEBI" id="CHEBI:43474"/>
        <dbReference type="ChEBI" id="CHEBI:57259"/>
        <dbReference type="EC" id="2.4.2.2"/>
    </reaction>
</comment>
<dbReference type="AlphaFoldDB" id="A0A8J3EJ56"/>
<dbReference type="NCBIfam" id="NF004747">
    <property type="entry name" value="PRK06078.1"/>
    <property type="match status" value="1"/>
</dbReference>
<evidence type="ECO:0000256" key="4">
    <source>
        <dbReference type="ARBA" id="ARBA00006915"/>
    </source>
</evidence>
<dbReference type="NCBIfam" id="TIGR02644">
    <property type="entry name" value="Y_phosphoryl"/>
    <property type="match status" value="1"/>
</dbReference>
<organism evidence="15 16">
    <name type="scientific">Compostibacillus humi</name>
    <dbReference type="NCBI Taxonomy" id="1245525"/>
    <lineage>
        <taxon>Bacteria</taxon>
        <taxon>Bacillati</taxon>
        <taxon>Bacillota</taxon>
        <taxon>Bacilli</taxon>
        <taxon>Bacillales</taxon>
        <taxon>Bacillaceae</taxon>
        <taxon>Compostibacillus</taxon>
    </lineage>
</organism>
<evidence type="ECO:0000313" key="16">
    <source>
        <dbReference type="Proteomes" id="UP000602050"/>
    </source>
</evidence>
<evidence type="ECO:0000256" key="8">
    <source>
        <dbReference type="ARBA" id="ARBA00022676"/>
    </source>
</evidence>
<dbReference type="PIRSF" id="PIRSF000478">
    <property type="entry name" value="TP_PyNP"/>
    <property type="match status" value="1"/>
</dbReference>
<dbReference type="GO" id="GO:0006206">
    <property type="term" value="P:pyrimidine nucleobase metabolic process"/>
    <property type="evidence" value="ECO:0007669"/>
    <property type="project" value="InterPro"/>
</dbReference>
<dbReference type="GO" id="GO:0046872">
    <property type="term" value="F:metal ion binding"/>
    <property type="evidence" value="ECO:0007669"/>
    <property type="project" value="UniProtKB-KW"/>
</dbReference>
<dbReference type="Proteomes" id="UP000602050">
    <property type="component" value="Unassembled WGS sequence"/>
</dbReference>
<sequence>MRMYDIIAKKRDGFELTKEEIDFVVHGYTKGDIPDYQVSSLLMAIYFQGMTEKERSELTLAMVESGEIIDLSPIHGIKVDKHSTGGVGDTTTLILAPLVASCGVPVAKMSGRGLGHTGGTIDKLESIPGFHVELTEEEFIRQVNERKVAVIGQTGNLTPADKKLYSLRDVTATVNSIPLIASSIMSKKIAAGADAIVLDVKCGSGAFMKSAEEAKTLAKAMVSIGNRVGRKTIALITDMSQPLGKAVGNALEVKEAIETLRGNGPKDLTELCLTLGSYMVVLAEKAASPEEARAMLEENIANGKAFETFLSFVEAQGGDKSVCENVERLPEAKKKIELTAKKSGFITGIAADEIGISAMMLGAGRTTKDSTIDLSAGIVLHKKAGDEIKEGEPLLTIHTNKLEVESVIEKLYDSIHIENTKADIPPLIYEVITEG</sequence>
<evidence type="ECO:0000256" key="12">
    <source>
        <dbReference type="ARBA" id="ARBA00048453"/>
    </source>
</evidence>
<dbReference type="RefSeq" id="WP_188390574.1">
    <property type="nucleotide sequence ID" value="NZ_BMEV01000003.1"/>
</dbReference>
<dbReference type="GO" id="GO:0005829">
    <property type="term" value="C:cytosol"/>
    <property type="evidence" value="ECO:0007669"/>
    <property type="project" value="TreeGrafter"/>
</dbReference>
<dbReference type="InterPro" id="IPR000312">
    <property type="entry name" value="Glycosyl_Trfase_fam3"/>
</dbReference>
<evidence type="ECO:0000313" key="15">
    <source>
        <dbReference type="EMBL" id="GGH69090.1"/>
    </source>
</evidence>
<comment type="catalytic activity">
    <reaction evidence="12">
        <text>uridine + phosphate = alpha-D-ribose 1-phosphate + uracil</text>
        <dbReference type="Rhea" id="RHEA:24388"/>
        <dbReference type="ChEBI" id="CHEBI:16704"/>
        <dbReference type="ChEBI" id="CHEBI:17568"/>
        <dbReference type="ChEBI" id="CHEBI:43474"/>
        <dbReference type="ChEBI" id="CHEBI:57720"/>
        <dbReference type="EC" id="2.4.2.2"/>
    </reaction>
</comment>
<keyword evidence="11" id="KW-0630">Potassium</keyword>
<reference evidence="15" key="1">
    <citation type="journal article" date="2014" name="Int. J. Syst. Evol. Microbiol.">
        <title>Complete genome sequence of Corynebacterium casei LMG S-19264T (=DSM 44701T), isolated from a smear-ripened cheese.</title>
        <authorList>
            <consortium name="US DOE Joint Genome Institute (JGI-PGF)"/>
            <person name="Walter F."/>
            <person name="Albersmeier A."/>
            <person name="Kalinowski J."/>
            <person name="Ruckert C."/>
        </authorList>
    </citation>
    <scope>NUCLEOTIDE SEQUENCE</scope>
    <source>
        <strain evidence="15">CGMCC 1.12360</strain>
    </source>
</reference>
<dbReference type="InterPro" id="IPR017459">
    <property type="entry name" value="Glycosyl_Trfase_fam3_N_dom"/>
</dbReference>
<gene>
    <name evidence="15" type="primary">pdp</name>
    <name evidence="15" type="ORF">GCM10010978_02760</name>
</gene>
<dbReference type="InterPro" id="IPR017872">
    <property type="entry name" value="Pyrmidine_PPase_CS"/>
</dbReference>
<evidence type="ECO:0000256" key="3">
    <source>
        <dbReference type="ARBA" id="ARBA00003877"/>
    </source>
</evidence>
<dbReference type="EMBL" id="BMEV01000003">
    <property type="protein sequence ID" value="GGH69090.1"/>
    <property type="molecule type" value="Genomic_DNA"/>
</dbReference>
<dbReference type="GO" id="GO:0004645">
    <property type="term" value="F:1,4-alpha-oligoglucan phosphorylase activity"/>
    <property type="evidence" value="ECO:0007669"/>
    <property type="project" value="InterPro"/>
</dbReference>
<protein>
    <recommendedName>
        <fullName evidence="7">Pyrimidine-nucleoside phosphorylase</fullName>
        <ecNumber evidence="6">2.4.2.2</ecNumber>
    </recommendedName>
</protein>
<dbReference type="SUPFAM" id="SSF47648">
    <property type="entry name" value="Nucleoside phosphorylase/phosphoribosyltransferase N-terminal domain"/>
    <property type="match status" value="1"/>
</dbReference>
<dbReference type="SUPFAM" id="SSF52418">
    <property type="entry name" value="Nucleoside phosphorylase/phosphoribosyltransferase catalytic domain"/>
    <property type="match status" value="1"/>
</dbReference>